<gene>
    <name evidence="4" type="ORF">HELGO_WM20319</name>
</gene>
<keyword evidence="3 4" id="KW-0808">Transferase</keyword>
<dbReference type="Gene3D" id="3.30.1420.10">
    <property type="match status" value="1"/>
</dbReference>
<evidence type="ECO:0000256" key="1">
    <source>
        <dbReference type="ARBA" id="ARBA00004496"/>
    </source>
</evidence>
<dbReference type="PANTHER" id="PTHR37010:SF1">
    <property type="entry name" value="SULFURTRANSFERASE TUSE"/>
    <property type="match status" value="1"/>
</dbReference>
<dbReference type="AlphaFoldDB" id="A0A6S6UFH5"/>
<dbReference type="InterPro" id="IPR043163">
    <property type="entry name" value="DsrC-like_N"/>
</dbReference>
<comment type="function">
    <text evidence="3">Part of a sulfur-relay system.</text>
</comment>
<dbReference type="NCBIfam" id="TIGR03342">
    <property type="entry name" value="dsrC_tusE_dsvC"/>
    <property type="match status" value="1"/>
</dbReference>
<dbReference type="Pfam" id="PF04358">
    <property type="entry name" value="DsrC"/>
    <property type="match status" value="1"/>
</dbReference>
<dbReference type="SUPFAM" id="SSF69721">
    <property type="entry name" value="DsrC, the gamma subunit of dissimilatory sulfite reductase"/>
    <property type="match status" value="1"/>
</dbReference>
<comment type="subcellular location">
    <subcellularLocation>
        <location evidence="1">Cytoplasm</location>
    </subcellularLocation>
</comment>
<keyword evidence="2" id="KW-0963">Cytoplasm</keyword>
<organism evidence="4">
    <name type="scientific">uncultured Thiotrichaceae bacterium</name>
    <dbReference type="NCBI Taxonomy" id="298394"/>
    <lineage>
        <taxon>Bacteria</taxon>
        <taxon>Pseudomonadati</taxon>
        <taxon>Pseudomonadota</taxon>
        <taxon>Gammaproteobacteria</taxon>
        <taxon>Thiotrichales</taxon>
        <taxon>Thiotrichaceae</taxon>
        <taxon>environmental samples</taxon>
    </lineage>
</organism>
<dbReference type="EC" id="2.8.1.-" evidence="3"/>
<dbReference type="GO" id="GO:0097163">
    <property type="term" value="F:sulfur carrier activity"/>
    <property type="evidence" value="ECO:0007669"/>
    <property type="project" value="TreeGrafter"/>
</dbReference>
<dbReference type="GO" id="GO:0005737">
    <property type="term" value="C:cytoplasm"/>
    <property type="evidence" value="ECO:0007669"/>
    <property type="project" value="UniProtKB-SubCell"/>
</dbReference>
<evidence type="ECO:0000313" key="4">
    <source>
        <dbReference type="EMBL" id="CAA6828424.1"/>
    </source>
</evidence>
<accession>A0A6S6UFH5</accession>
<dbReference type="PANTHER" id="PTHR37010">
    <property type="entry name" value="SULFURTRANSFERASE TUSE"/>
    <property type="match status" value="1"/>
</dbReference>
<dbReference type="EMBL" id="CACVAT010000467">
    <property type="protein sequence ID" value="CAA6828424.1"/>
    <property type="molecule type" value="Genomic_DNA"/>
</dbReference>
<dbReference type="InterPro" id="IPR025526">
    <property type="entry name" value="DsrC-like_dom_sf"/>
</dbReference>
<dbReference type="InterPro" id="IPR042072">
    <property type="entry name" value="DsrC-like_C"/>
</dbReference>
<dbReference type="GO" id="GO:0002143">
    <property type="term" value="P:tRNA wobble position uridine thiolation"/>
    <property type="evidence" value="ECO:0007669"/>
    <property type="project" value="TreeGrafter"/>
</dbReference>
<dbReference type="Gene3D" id="1.10.10.370">
    <property type="entry name" value="DsrC-like protein, C-terminal domain"/>
    <property type="match status" value="1"/>
</dbReference>
<proteinExistence type="inferred from homology"/>
<dbReference type="PIRSF" id="PIRSF006223">
    <property type="entry name" value="DsrC_TusE"/>
    <property type="match status" value="1"/>
</dbReference>
<comment type="similarity">
    <text evidence="3">Belongs to the dsrC/tusE family.</text>
</comment>
<dbReference type="GO" id="GO:0016740">
    <property type="term" value="F:transferase activity"/>
    <property type="evidence" value="ECO:0007669"/>
    <property type="project" value="UniProtKB-KW"/>
</dbReference>
<evidence type="ECO:0000256" key="2">
    <source>
        <dbReference type="ARBA" id="ARBA00022490"/>
    </source>
</evidence>
<dbReference type="InterPro" id="IPR007453">
    <property type="entry name" value="DsrC/TusE"/>
</dbReference>
<sequence>MSGIAADLPPVDNEGFLLEPSDWSETIATTIAQQFDAELSADHWAIVNFVRDYYEYHQQVPETRRVLQWMKTAEEFGKERATRKGLYKLFPHGYGQQACKIAGMRKPLKLMLDV</sequence>
<reference evidence="4" key="1">
    <citation type="submission" date="2020-01" db="EMBL/GenBank/DDBJ databases">
        <authorList>
            <person name="Meier V. D."/>
            <person name="Meier V D."/>
        </authorList>
    </citation>
    <scope>NUCLEOTIDE SEQUENCE</scope>
    <source>
        <strain evidence="4">HLG_WM_MAG_09</strain>
    </source>
</reference>
<name>A0A6S6UFH5_9GAMM</name>
<evidence type="ECO:0000256" key="3">
    <source>
        <dbReference type="PIRNR" id="PIRNR006223"/>
    </source>
</evidence>
<protein>
    <recommendedName>
        <fullName evidence="3">Sulfurtransferase</fullName>
        <ecNumber evidence="3">2.8.1.-</ecNumber>
    </recommendedName>
</protein>